<feature type="transmembrane region" description="Helical" evidence="1">
    <location>
        <begin position="96"/>
        <end position="118"/>
    </location>
</feature>
<comment type="caution">
    <text evidence="2">The sequence shown here is derived from an EMBL/GenBank/DDBJ whole genome shotgun (WGS) entry which is preliminary data.</text>
</comment>
<sequence length="123" mass="12915">MGNAQAVKATLFLSIVKTYVMSAALYADHKYRQDPAAFNCALLIIVAVVAIADACLMGLMSVSTVGGLIVGGLTNASVQIACETYNWNYFLPELSVILPVYAGLGFAGIFGEVTFLSANNVSV</sequence>
<reference evidence="2" key="1">
    <citation type="journal article" date="2020" name="Fungal Divers.">
        <title>Resolving the Mortierellaceae phylogeny through synthesis of multi-gene phylogenetics and phylogenomics.</title>
        <authorList>
            <person name="Vandepol N."/>
            <person name="Liber J."/>
            <person name="Desiro A."/>
            <person name="Na H."/>
            <person name="Kennedy M."/>
            <person name="Barry K."/>
            <person name="Grigoriev I.V."/>
            <person name="Miller A.N."/>
            <person name="O'Donnell K."/>
            <person name="Stajich J.E."/>
            <person name="Bonito G."/>
        </authorList>
    </citation>
    <scope>NUCLEOTIDE SEQUENCE</scope>
    <source>
        <strain evidence="2">NVP1</strain>
    </source>
</reference>
<feature type="transmembrane region" description="Helical" evidence="1">
    <location>
        <begin position="38"/>
        <end position="60"/>
    </location>
</feature>
<keyword evidence="1" id="KW-0812">Transmembrane</keyword>
<protein>
    <submittedName>
        <fullName evidence="2">Uncharacterized protein</fullName>
    </submittedName>
</protein>
<accession>A0A9P5SDB5</accession>
<proteinExistence type="predicted"/>
<evidence type="ECO:0000256" key="1">
    <source>
        <dbReference type="SAM" id="Phobius"/>
    </source>
</evidence>
<dbReference type="Proteomes" id="UP000696485">
    <property type="component" value="Unassembled WGS sequence"/>
</dbReference>
<feature type="transmembrane region" description="Helical" evidence="1">
    <location>
        <begin position="6"/>
        <end position="26"/>
    </location>
</feature>
<evidence type="ECO:0000313" key="2">
    <source>
        <dbReference type="EMBL" id="KAF9323987.1"/>
    </source>
</evidence>
<keyword evidence="1" id="KW-0472">Membrane</keyword>
<organism evidence="2 3">
    <name type="scientific">Podila minutissima</name>
    <dbReference type="NCBI Taxonomy" id="64525"/>
    <lineage>
        <taxon>Eukaryota</taxon>
        <taxon>Fungi</taxon>
        <taxon>Fungi incertae sedis</taxon>
        <taxon>Mucoromycota</taxon>
        <taxon>Mortierellomycotina</taxon>
        <taxon>Mortierellomycetes</taxon>
        <taxon>Mortierellales</taxon>
        <taxon>Mortierellaceae</taxon>
        <taxon>Podila</taxon>
    </lineage>
</organism>
<keyword evidence="1" id="KW-1133">Transmembrane helix</keyword>
<evidence type="ECO:0000313" key="3">
    <source>
        <dbReference type="Proteomes" id="UP000696485"/>
    </source>
</evidence>
<name>A0A9P5SDB5_9FUNG</name>
<dbReference type="AlphaFoldDB" id="A0A9P5SDB5"/>
<keyword evidence="3" id="KW-1185">Reference proteome</keyword>
<gene>
    <name evidence="2" type="ORF">BG006_000953</name>
</gene>
<dbReference type="EMBL" id="JAAAUY010001175">
    <property type="protein sequence ID" value="KAF9323987.1"/>
    <property type="molecule type" value="Genomic_DNA"/>
</dbReference>